<dbReference type="OrthoDB" id="5123901at2759"/>
<gene>
    <name evidence="1" type="ORF">SPI_05576</name>
</gene>
<comment type="caution">
    <text evidence="1">The sequence shown here is derived from an EMBL/GenBank/DDBJ whole genome shotgun (WGS) entry which is preliminary data.</text>
</comment>
<accession>A0A167TCE0</accession>
<dbReference type="STRING" id="1081102.A0A167TCE0"/>
<sequence length="683" mass="75853">MSDDSDDEYEVFTPFVVSPRCSLCRFTFEEGDMIVADLDGRRSKPYAFVFAFMYHVDTPTDQTIIHAYECDSCVHSTDGPWYTAGYHEDCLDFWGPVLPPSTLREATLYTCTPSLLDDARRRNKIRRFLLNRVPTMLPTAALPVELWSMVVDRLVRICATSTLKELWETRDGSRTEDVEALDCARGIWARYVFIEGVRYFAQLTNAPEPAPAADGRPAATVCLLDGRASATKTVVYVLQDHLGVRQLIFAEAEQDMTWLRDQVLKDGPGTTDERNVLYWSTVQLQPSGRLCAVSDELKIRAVMFRAADGELDLCSRPMVWSIPMAPSTIASLRIVNYTPTTYKDKEWNAYYMASFVCNAPGVTAYSAFCMNGLMAIHAHQPGEAFDFYQHFDQAFPGSGLWVYFALGKGERIAHVFGRRGCIQNYMGLLLQTNRGRNMVVGPAGLSVAGASVAGASVAGASVARRNNAAPRWYRHIYSLPVDTPTRVHYNVSPHGIQKLAFEHAGTGTGTVPRPPVAPATLVRSPGFAKMGMYYASTVDLDGVVRVTPSRKRRPPHFGDDAWVLGGFLFEYADGRPPAAFGEFRLDNTSAAIDLAGVDALHFGYYYDGTRPAHLARVSPRRGGSMADEHKDTTTSMTWYAVPLTGQAEMWFSPFDSVVYHETLDPSYRAVKGQGHDRTSVSRP</sequence>
<dbReference type="EMBL" id="AZHD01000009">
    <property type="protein sequence ID" value="OAA60452.1"/>
    <property type="molecule type" value="Genomic_DNA"/>
</dbReference>
<dbReference type="AlphaFoldDB" id="A0A167TCE0"/>
<dbReference type="Proteomes" id="UP000076874">
    <property type="component" value="Unassembled WGS sequence"/>
</dbReference>
<name>A0A167TCE0_9HYPO</name>
<reference evidence="1 2" key="1">
    <citation type="journal article" date="2016" name="Genome Biol. Evol.">
        <title>Divergent and convergent evolution of fungal pathogenicity.</title>
        <authorList>
            <person name="Shang Y."/>
            <person name="Xiao G."/>
            <person name="Zheng P."/>
            <person name="Cen K."/>
            <person name="Zhan S."/>
            <person name="Wang C."/>
        </authorList>
    </citation>
    <scope>NUCLEOTIDE SEQUENCE [LARGE SCALE GENOMIC DNA]</scope>
    <source>
        <strain evidence="1 2">RCEF 264</strain>
    </source>
</reference>
<evidence type="ECO:0000313" key="2">
    <source>
        <dbReference type="Proteomes" id="UP000076874"/>
    </source>
</evidence>
<keyword evidence="2" id="KW-1185">Reference proteome</keyword>
<proteinExistence type="predicted"/>
<protein>
    <submittedName>
        <fullName evidence="1">Uncharacterized protein</fullName>
    </submittedName>
</protein>
<organism evidence="1 2">
    <name type="scientific">Niveomyces insectorum RCEF 264</name>
    <dbReference type="NCBI Taxonomy" id="1081102"/>
    <lineage>
        <taxon>Eukaryota</taxon>
        <taxon>Fungi</taxon>
        <taxon>Dikarya</taxon>
        <taxon>Ascomycota</taxon>
        <taxon>Pezizomycotina</taxon>
        <taxon>Sordariomycetes</taxon>
        <taxon>Hypocreomycetidae</taxon>
        <taxon>Hypocreales</taxon>
        <taxon>Cordycipitaceae</taxon>
        <taxon>Niveomyces</taxon>
    </lineage>
</organism>
<evidence type="ECO:0000313" key="1">
    <source>
        <dbReference type="EMBL" id="OAA60452.1"/>
    </source>
</evidence>